<dbReference type="InterPro" id="IPR050834">
    <property type="entry name" value="Glycosyltransf_2"/>
</dbReference>
<dbReference type="InterPro" id="IPR001173">
    <property type="entry name" value="Glyco_trans_2-like"/>
</dbReference>
<gene>
    <name evidence="3" type="ORF">HNQ77_003158</name>
</gene>
<keyword evidence="3" id="KW-0808">Transferase</keyword>
<proteinExistence type="predicted"/>
<evidence type="ECO:0000256" key="1">
    <source>
        <dbReference type="SAM" id="MobiDB-lite"/>
    </source>
</evidence>
<dbReference type="PANTHER" id="PTHR43685:SF2">
    <property type="entry name" value="GLYCOSYLTRANSFERASE 2-LIKE DOMAIN-CONTAINING PROTEIN"/>
    <property type="match status" value="1"/>
</dbReference>
<evidence type="ECO:0000259" key="2">
    <source>
        <dbReference type="Pfam" id="PF00535"/>
    </source>
</evidence>
<keyword evidence="4" id="KW-1185">Reference proteome</keyword>
<protein>
    <submittedName>
        <fullName evidence="3">Glycosyltransferase involved in cell wall biosynthesis</fullName>
    </submittedName>
</protein>
<feature type="compositionally biased region" description="Polar residues" evidence="1">
    <location>
        <begin position="295"/>
        <end position="306"/>
    </location>
</feature>
<feature type="domain" description="Glycosyltransferase 2-like" evidence="2">
    <location>
        <begin position="6"/>
        <end position="124"/>
    </location>
</feature>
<dbReference type="PANTHER" id="PTHR43685">
    <property type="entry name" value="GLYCOSYLTRANSFERASE"/>
    <property type="match status" value="1"/>
</dbReference>
<feature type="region of interest" description="Disordered" evidence="1">
    <location>
        <begin position="295"/>
        <end position="317"/>
    </location>
</feature>
<dbReference type="GO" id="GO:0016740">
    <property type="term" value="F:transferase activity"/>
    <property type="evidence" value="ECO:0007669"/>
    <property type="project" value="UniProtKB-KW"/>
</dbReference>
<dbReference type="Pfam" id="PF00535">
    <property type="entry name" value="Glycos_transf_2"/>
    <property type="match status" value="1"/>
</dbReference>
<dbReference type="EMBL" id="JACHEK010000006">
    <property type="protein sequence ID" value="MBB6145200.1"/>
    <property type="molecule type" value="Genomic_DNA"/>
</dbReference>
<accession>A0A841JVM7</accession>
<evidence type="ECO:0000313" key="4">
    <source>
        <dbReference type="Proteomes" id="UP000538666"/>
    </source>
</evidence>
<name>A0A841JVM7_9BACT</name>
<dbReference type="Gene3D" id="3.90.550.10">
    <property type="entry name" value="Spore Coat Polysaccharide Biosynthesis Protein SpsA, Chain A"/>
    <property type="match status" value="1"/>
</dbReference>
<dbReference type="InterPro" id="IPR029044">
    <property type="entry name" value="Nucleotide-diphossugar_trans"/>
</dbReference>
<comment type="caution">
    <text evidence="3">The sequence shown here is derived from an EMBL/GenBank/DDBJ whole genome shotgun (WGS) entry which is preliminary data.</text>
</comment>
<dbReference type="AlphaFoldDB" id="A0A841JVM7"/>
<evidence type="ECO:0000313" key="3">
    <source>
        <dbReference type="EMBL" id="MBB6145200.1"/>
    </source>
</evidence>
<dbReference type="CDD" id="cd00761">
    <property type="entry name" value="Glyco_tranf_GTA_type"/>
    <property type="match status" value="1"/>
</dbReference>
<dbReference type="RefSeq" id="WP_082125858.1">
    <property type="nucleotide sequence ID" value="NZ_JACHEK010000006.1"/>
</dbReference>
<dbReference type="OrthoDB" id="107244at2"/>
<dbReference type="Proteomes" id="UP000538666">
    <property type="component" value="Unassembled WGS sequence"/>
</dbReference>
<organism evidence="3 4">
    <name type="scientific">Silvibacterium bohemicum</name>
    <dbReference type="NCBI Taxonomy" id="1577686"/>
    <lineage>
        <taxon>Bacteria</taxon>
        <taxon>Pseudomonadati</taxon>
        <taxon>Acidobacteriota</taxon>
        <taxon>Terriglobia</taxon>
        <taxon>Terriglobales</taxon>
        <taxon>Acidobacteriaceae</taxon>
        <taxon>Silvibacterium</taxon>
    </lineage>
</organism>
<reference evidence="3 4" key="1">
    <citation type="submission" date="2020-08" db="EMBL/GenBank/DDBJ databases">
        <title>Genomic Encyclopedia of Type Strains, Phase IV (KMG-IV): sequencing the most valuable type-strain genomes for metagenomic binning, comparative biology and taxonomic classification.</title>
        <authorList>
            <person name="Goeker M."/>
        </authorList>
    </citation>
    <scope>NUCLEOTIDE SEQUENCE [LARGE SCALE GENOMIC DNA]</scope>
    <source>
        <strain evidence="3 4">DSM 103733</strain>
    </source>
</reference>
<sequence>MNTDVSVVMPAFNASATIAQSIESALNQTAPPLEIIVVNDASTDDTGSIVAEMAKQHPSLRVIEMKQNCGLSAARNTAIREAKGSWIALLDSDDLWAEDKLSDQLAFAAGNPDVDMIGCFYREMFDSSIGAVRREFFWPSACLIKKSVALDVPFNPEWVASEFPEFLSRFDVMYKKDGVPKPLMFYRLNLTGIAHRSFLRERMAWKLASENARRRKNGSPEISYSELEDWYRRSFPWTTRLRKGISWRGDRLLRESLFHAKKGQLLRACLLGLAGTLLNPMSLATKWRRLASLGKETSPQSTLQTDQKTEAQKNIAA</sequence>
<dbReference type="SUPFAM" id="SSF53448">
    <property type="entry name" value="Nucleotide-diphospho-sugar transferases"/>
    <property type="match status" value="1"/>
</dbReference>